<keyword evidence="4" id="KW-1185">Reference proteome</keyword>
<dbReference type="PANTHER" id="PTHR43335:SF4">
    <property type="entry name" value="ABC TRANSPORTER, ATP-BINDING PROTEIN"/>
    <property type="match status" value="1"/>
</dbReference>
<keyword evidence="2" id="KW-0813">Transport</keyword>
<dbReference type="PATRIC" id="fig|33934.7.peg.458"/>
<dbReference type="AlphaFoldDB" id="A0A178TG88"/>
<sequence length="149" mass="16822">MDEPTNGLDPAGIREIRDYLRKLAREERLAVVVSSHLLSEMEMMCDRFVIIQHGKLVTIESVQELSQQTEKVLFIVGPKEKAAQMVKAHDPHLDVRLVEQGLEVTLDYKDIPRLNAMLVAEGINVYGIHVLAKSLEERFLEMTGGNEIA</sequence>
<accession>A0A178TG88</accession>
<evidence type="ECO:0000256" key="2">
    <source>
        <dbReference type="ARBA" id="ARBA00022448"/>
    </source>
</evidence>
<dbReference type="InterPro" id="IPR027417">
    <property type="entry name" value="P-loop_NTPase"/>
</dbReference>
<dbReference type="SUPFAM" id="SSF52540">
    <property type="entry name" value="P-loop containing nucleoside triphosphate hydrolases"/>
    <property type="match status" value="1"/>
</dbReference>
<name>A0A178TG88_9BACL</name>
<dbReference type="GO" id="GO:0005524">
    <property type="term" value="F:ATP binding"/>
    <property type="evidence" value="ECO:0007669"/>
    <property type="project" value="UniProtKB-KW"/>
</dbReference>
<reference evidence="3 4" key="1">
    <citation type="submission" date="2016-03" db="EMBL/GenBank/DDBJ databases">
        <title>Spore heat resistance.</title>
        <authorList>
            <person name="Boekhorst J."/>
            <person name="Berendsen E.M."/>
            <person name="Wells-Bennik M.H."/>
            <person name="Kuipers O.P."/>
        </authorList>
    </citation>
    <scope>NUCLEOTIDE SEQUENCE [LARGE SCALE GENOMIC DNA]</scope>
    <source>
        <strain evidence="3 4">AF16</strain>
    </source>
</reference>
<dbReference type="Proteomes" id="UP000078336">
    <property type="component" value="Unassembled WGS sequence"/>
</dbReference>
<dbReference type="PANTHER" id="PTHR43335">
    <property type="entry name" value="ABC TRANSPORTER, ATP-BINDING PROTEIN"/>
    <property type="match status" value="1"/>
</dbReference>
<gene>
    <name evidence="3" type="ORF">TAF16_1113</name>
</gene>
<keyword evidence="3" id="KW-0547">Nucleotide-binding</keyword>
<proteinExistence type="inferred from homology"/>
<dbReference type="Gene3D" id="3.40.50.300">
    <property type="entry name" value="P-loop containing nucleotide triphosphate hydrolases"/>
    <property type="match status" value="1"/>
</dbReference>
<keyword evidence="3" id="KW-0067">ATP-binding</keyword>
<evidence type="ECO:0000256" key="1">
    <source>
        <dbReference type="ARBA" id="ARBA00005417"/>
    </source>
</evidence>
<dbReference type="RefSeq" id="WP_004889125.1">
    <property type="nucleotide sequence ID" value="NZ_CP021838.1"/>
</dbReference>
<evidence type="ECO:0000313" key="4">
    <source>
        <dbReference type="Proteomes" id="UP000078336"/>
    </source>
</evidence>
<comment type="similarity">
    <text evidence="1">Belongs to the ABC transporter superfamily.</text>
</comment>
<dbReference type="EMBL" id="LUCQ01000071">
    <property type="protein sequence ID" value="OAO80350.1"/>
    <property type="molecule type" value="Genomic_DNA"/>
</dbReference>
<comment type="caution">
    <text evidence="3">The sequence shown here is derived from an EMBL/GenBank/DDBJ whole genome shotgun (WGS) entry which is preliminary data.</text>
</comment>
<evidence type="ECO:0000313" key="3">
    <source>
        <dbReference type="EMBL" id="OAO80350.1"/>
    </source>
</evidence>
<organism evidence="3 4">
    <name type="scientific">Anoxybacillus flavithermus</name>
    <dbReference type="NCBI Taxonomy" id="33934"/>
    <lineage>
        <taxon>Bacteria</taxon>
        <taxon>Bacillati</taxon>
        <taxon>Bacillota</taxon>
        <taxon>Bacilli</taxon>
        <taxon>Bacillales</taxon>
        <taxon>Anoxybacillaceae</taxon>
        <taxon>Anoxybacillus</taxon>
    </lineage>
</organism>
<protein>
    <submittedName>
        <fullName evidence="3">ABC transporter ATP-binding protein</fullName>
    </submittedName>
</protein>